<evidence type="ECO:0000313" key="2">
    <source>
        <dbReference type="Proteomes" id="UP001054902"/>
    </source>
</evidence>
<sequence>MYIHPAIPDIIQFREQNRDSVTFRRGFVNPTPGEVMYRQFIVDNAPRFRSIPDLERGMKTAFTRDMVEDLKQNNFIMIKHDTTEGQYFQYDMNDVDAIKEIRKKINQAMRDSVAIGSDVVHYNPLPLMNHAAGANVVHHPLPPLEIPEENVVVVGNDIGNNIAVNPLEINNMEGIPLPPPENEMEYESNNMDENDWEFAIHDPNWDELFASDVEDLANERIDTTTMMMDTNFDIEMWNEILEDLAHMEA</sequence>
<evidence type="ECO:0000313" key="1">
    <source>
        <dbReference type="EMBL" id="GFH61915.1"/>
    </source>
</evidence>
<accession>A0AAD3DF82</accession>
<comment type="caution">
    <text evidence="1">The sequence shown here is derived from an EMBL/GenBank/DDBJ whole genome shotgun (WGS) entry which is preliminary data.</text>
</comment>
<protein>
    <submittedName>
        <fullName evidence="1">Uncharacterized protein</fullName>
    </submittedName>
</protein>
<proteinExistence type="predicted"/>
<name>A0AAD3DF82_9STRA</name>
<dbReference type="AlphaFoldDB" id="A0AAD3DF82"/>
<gene>
    <name evidence="1" type="ORF">CTEN210_18391</name>
</gene>
<dbReference type="Proteomes" id="UP001054902">
    <property type="component" value="Unassembled WGS sequence"/>
</dbReference>
<organism evidence="1 2">
    <name type="scientific">Chaetoceros tenuissimus</name>
    <dbReference type="NCBI Taxonomy" id="426638"/>
    <lineage>
        <taxon>Eukaryota</taxon>
        <taxon>Sar</taxon>
        <taxon>Stramenopiles</taxon>
        <taxon>Ochrophyta</taxon>
        <taxon>Bacillariophyta</taxon>
        <taxon>Coscinodiscophyceae</taxon>
        <taxon>Chaetocerotophycidae</taxon>
        <taxon>Chaetocerotales</taxon>
        <taxon>Chaetocerotaceae</taxon>
        <taxon>Chaetoceros</taxon>
    </lineage>
</organism>
<keyword evidence="2" id="KW-1185">Reference proteome</keyword>
<dbReference type="EMBL" id="BLLK01000075">
    <property type="protein sequence ID" value="GFH61915.1"/>
    <property type="molecule type" value="Genomic_DNA"/>
</dbReference>
<reference evidence="1 2" key="1">
    <citation type="journal article" date="2021" name="Sci. Rep.">
        <title>The genome of the diatom Chaetoceros tenuissimus carries an ancient integrated fragment of an extant virus.</title>
        <authorList>
            <person name="Hongo Y."/>
            <person name="Kimura K."/>
            <person name="Takaki Y."/>
            <person name="Yoshida Y."/>
            <person name="Baba S."/>
            <person name="Kobayashi G."/>
            <person name="Nagasaki K."/>
            <person name="Hano T."/>
            <person name="Tomaru Y."/>
        </authorList>
    </citation>
    <scope>NUCLEOTIDE SEQUENCE [LARGE SCALE GENOMIC DNA]</scope>
    <source>
        <strain evidence="1 2">NIES-3715</strain>
    </source>
</reference>